<reference evidence="1" key="1">
    <citation type="journal article" date="2023" name="GigaByte">
        <title>Genome assembly of the bearded iris, Iris pallida Lam.</title>
        <authorList>
            <person name="Bruccoleri R.E."/>
            <person name="Oakeley E.J."/>
            <person name="Faust A.M.E."/>
            <person name="Altorfer M."/>
            <person name="Dessus-Babus S."/>
            <person name="Burckhardt D."/>
            <person name="Oertli M."/>
            <person name="Naumann U."/>
            <person name="Petersen F."/>
            <person name="Wong J."/>
        </authorList>
    </citation>
    <scope>NUCLEOTIDE SEQUENCE</scope>
    <source>
        <strain evidence="1">GSM-AAB239-AS_SAM_17_03QT</strain>
    </source>
</reference>
<accession>A0AAX6FNL5</accession>
<dbReference type="AlphaFoldDB" id="A0AAX6FNL5"/>
<organism evidence="1 2">
    <name type="scientific">Iris pallida</name>
    <name type="common">Sweet iris</name>
    <dbReference type="NCBI Taxonomy" id="29817"/>
    <lineage>
        <taxon>Eukaryota</taxon>
        <taxon>Viridiplantae</taxon>
        <taxon>Streptophyta</taxon>
        <taxon>Embryophyta</taxon>
        <taxon>Tracheophyta</taxon>
        <taxon>Spermatophyta</taxon>
        <taxon>Magnoliopsida</taxon>
        <taxon>Liliopsida</taxon>
        <taxon>Asparagales</taxon>
        <taxon>Iridaceae</taxon>
        <taxon>Iridoideae</taxon>
        <taxon>Irideae</taxon>
        <taxon>Iris</taxon>
    </lineage>
</organism>
<gene>
    <name evidence="1" type="ORF">M6B38_411010</name>
</gene>
<reference evidence="1" key="2">
    <citation type="submission" date="2023-04" db="EMBL/GenBank/DDBJ databases">
        <authorList>
            <person name="Bruccoleri R.E."/>
            <person name="Oakeley E.J."/>
            <person name="Faust A.-M."/>
            <person name="Dessus-Babus S."/>
            <person name="Altorfer M."/>
            <person name="Burckhardt D."/>
            <person name="Oertli M."/>
            <person name="Naumann U."/>
            <person name="Petersen F."/>
            <person name="Wong J."/>
        </authorList>
    </citation>
    <scope>NUCLEOTIDE SEQUENCE</scope>
    <source>
        <strain evidence="1">GSM-AAB239-AS_SAM_17_03QT</strain>
        <tissue evidence="1">Leaf</tissue>
    </source>
</reference>
<evidence type="ECO:0000313" key="1">
    <source>
        <dbReference type="EMBL" id="KAJ6817595.1"/>
    </source>
</evidence>
<name>A0AAX6FNL5_IRIPA</name>
<dbReference type="Proteomes" id="UP001140949">
    <property type="component" value="Unassembled WGS sequence"/>
</dbReference>
<comment type="caution">
    <text evidence="1">The sequence shown here is derived from an EMBL/GenBank/DDBJ whole genome shotgun (WGS) entry which is preliminary data.</text>
</comment>
<evidence type="ECO:0000313" key="2">
    <source>
        <dbReference type="Proteomes" id="UP001140949"/>
    </source>
</evidence>
<proteinExistence type="predicted"/>
<protein>
    <submittedName>
        <fullName evidence="1">Uncharacterized protein</fullName>
    </submittedName>
</protein>
<keyword evidence="2" id="KW-1185">Reference proteome</keyword>
<sequence length="26" mass="2883">MVQPSRRLYALRSSCRPFGSRGAISS</sequence>
<dbReference type="EMBL" id="JANAVB010027799">
    <property type="protein sequence ID" value="KAJ6817595.1"/>
    <property type="molecule type" value="Genomic_DNA"/>
</dbReference>